<dbReference type="PANTHER" id="PTHR37422:SF13">
    <property type="entry name" value="LIPOPOLYSACCHARIDE BIOSYNTHESIS PROTEIN PA4999-RELATED"/>
    <property type="match status" value="1"/>
</dbReference>
<organism evidence="2 3">
    <name type="scientific">Aliiruegeria lutimaris</name>
    <dbReference type="NCBI Taxonomy" id="571298"/>
    <lineage>
        <taxon>Bacteria</taxon>
        <taxon>Pseudomonadati</taxon>
        <taxon>Pseudomonadota</taxon>
        <taxon>Alphaproteobacteria</taxon>
        <taxon>Rhodobacterales</taxon>
        <taxon>Roseobacteraceae</taxon>
        <taxon>Aliiruegeria</taxon>
    </lineage>
</organism>
<evidence type="ECO:0008006" key="4">
    <source>
        <dbReference type="Google" id="ProtNLM"/>
    </source>
</evidence>
<dbReference type="EMBL" id="FNEK01000118">
    <property type="protein sequence ID" value="SDL82027.1"/>
    <property type="molecule type" value="Genomic_DNA"/>
</dbReference>
<dbReference type="InterPro" id="IPR051533">
    <property type="entry name" value="WaaL-like"/>
</dbReference>
<dbReference type="OrthoDB" id="7808308at2"/>
<feature type="transmembrane region" description="Helical" evidence="1">
    <location>
        <begin position="194"/>
        <end position="211"/>
    </location>
</feature>
<gene>
    <name evidence="2" type="ORF">SAMN04488026_11184</name>
</gene>
<evidence type="ECO:0000313" key="2">
    <source>
        <dbReference type="EMBL" id="SDL82027.1"/>
    </source>
</evidence>
<dbReference type="PANTHER" id="PTHR37422">
    <property type="entry name" value="TEICHURONIC ACID BIOSYNTHESIS PROTEIN TUAE"/>
    <property type="match status" value="1"/>
</dbReference>
<proteinExistence type="predicted"/>
<feature type="transmembrane region" description="Helical" evidence="1">
    <location>
        <begin position="394"/>
        <end position="420"/>
    </location>
</feature>
<name>A0A1G9N7D2_9RHOB</name>
<feature type="transmembrane region" description="Helical" evidence="1">
    <location>
        <begin position="103"/>
        <end position="122"/>
    </location>
</feature>
<dbReference type="AlphaFoldDB" id="A0A1G9N7D2"/>
<keyword evidence="1" id="KW-0472">Membrane</keyword>
<sequence>MVFGYTPLDPLVVLIGTAMAAWFLIRKPIRLMAYMPAALSLYFFIPTITLMTLWQTIPLLLTGRVLAKGTLKVPSFAKFFVFLFGSAFVVSATYSLFSGDDRTRAIIRVIYYLGIFALFSFSYEMGRRPEGLRFLLKGLAAVGVVFSVYGLYQLVATPLGLPVRGILRGTYGADIAYEYGFVRINSLTNEPKRLGYVLFCSALACFALSRLKPERAKLLRKTSYLILFISLFTFSGSYFLSIVLFGLVAVILYPSRATPYALGLVAVLSFIIVILPDNEILEAIQHGYERRAVEVEIGIDGRFVYRQEFYAWDYLAHHPSVAVTGVGLGQYFVALNQEYGIGVGINEYGGLVPLNSNVLELLFDLGGPSAALFYFTMITLIWKLRQAGERFLCLALLFVTMQSLSILTLQWMVLFAGVGVGRLAMKHASNPSGYRSSVRKRTV</sequence>
<dbReference type="Proteomes" id="UP000199382">
    <property type="component" value="Unassembled WGS sequence"/>
</dbReference>
<accession>A0A1G9N7D2</accession>
<feature type="transmembrane region" description="Helical" evidence="1">
    <location>
        <begin position="75"/>
        <end position="97"/>
    </location>
</feature>
<reference evidence="2 3" key="1">
    <citation type="submission" date="2016-10" db="EMBL/GenBank/DDBJ databases">
        <authorList>
            <person name="de Groot N.N."/>
        </authorList>
    </citation>
    <scope>NUCLEOTIDE SEQUENCE [LARGE SCALE GENOMIC DNA]</scope>
    <source>
        <strain evidence="2 3">DSM 25294</strain>
    </source>
</reference>
<feature type="transmembrane region" description="Helical" evidence="1">
    <location>
        <begin position="7"/>
        <end position="25"/>
    </location>
</feature>
<feature type="transmembrane region" description="Helical" evidence="1">
    <location>
        <begin position="31"/>
        <end position="54"/>
    </location>
</feature>
<feature type="transmembrane region" description="Helical" evidence="1">
    <location>
        <begin position="223"/>
        <end position="251"/>
    </location>
</feature>
<keyword evidence="3" id="KW-1185">Reference proteome</keyword>
<protein>
    <recommendedName>
        <fullName evidence="4">O-antigen ligase</fullName>
    </recommendedName>
</protein>
<dbReference type="RefSeq" id="WP_093164559.1">
    <property type="nucleotide sequence ID" value="NZ_FNEK01000118.1"/>
</dbReference>
<keyword evidence="1" id="KW-1133">Transmembrane helix</keyword>
<feature type="transmembrane region" description="Helical" evidence="1">
    <location>
        <begin position="361"/>
        <end position="382"/>
    </location>
</feature>
<dbReference type="STRING" id="571298.SAMN04488026_11184"/>
<keyword evidence="1" id="KW-0812">Transmembrane</keyword>
<feature type="transmembrane region" description="Helical" evidence="1">
    <location>
        <begin position="134"/>
        <end position="152"/>
    </location>
</feature>
<feature type="transmembrane region" description="Helical" evidence="1">
    <location>
        <begin position="257"/>
        <end position="275"/>
    </location>
</feature>
<evidence type="ECO:0000313" key="3">
    <source>
        <dbReference type="Proteomes" id="UP000199382"/>
    </source>
</evidence>
<evidence type="ECO:0000256" key="1">
    <source>
        <dbReference type="SAM" id="Phobius"/>
    </source>
</evidence>